<dbReference type="PROSITE" id="PS50181">
    <property type="entry name" value="FBOX"/>
    <property type="match status" value="1"/>
</dbReference>
<feature type="repeat" description="ANK" evidence="3">
    <location>
        <begin position="111"/>
        <end position="143"/>
    </location>
</feature>
<evidence type="ECO:0000313" key="6">
    <source>
        <dbReference type="Proteomes" id="UP001218218"/>
    </source>
</evidence>
<evidence type="ECO:0000256" key="3">
    <source>
        <dbReference type="PROSITE-ProRule" id="PRU00023"/>
    </source>
</evidence>
<dbReference type="Pfam" id="PF12796">
    <property type="entry name" value="Ank_2"/>
    <property type="match status" value="1"/>
</dbReference>
<feature type="repeat" description="ANK" evidence="3">
    <location>
        <begin position="213"/>
        <end position="239"/>
    </location>
</feature>
<evidence type="ECO:0000313" key="5">
    <source>
        <dbReference type="EMBL" id="KAJ7315064.1"/>
    </source>
</evidence>
<sequence>MTSQCYLFELTVMHQLPSELILLLSRFLAQRSLSSLVRTCRRLHTILQPELDAIITPTLGRKLLLKAAVNNPYIVAKLLAPPFLIPPSDGYDNLHEEPRPGLDWEEEADLDNDTPLHCAASAGNQETASLLLAAGADVAATCGCDAYQPLHLASLKEDLRMMTLLLDHGAPIDTCFGYDGCRETALHNACWIGHIPMVELLLARGANIERYGHNGSALGFAVTKRQLEVVRLLLDRGANAAVTVPFLLSMCGLRYKPGDTVSAALDSAITAFEHKDDKCLKEIATMLKDALPKDPQG</sequence>
<keyword evidence="6" id="KW-1185">Reference proteome</keyword>
<name>A0AAD7EE70_9AGAR</name>
<evidence type="ECO:0000259" key="4">
    <source>
        <dbReference type="PROSITE" id="PS50181"/>
    </source>
</evidence>
<dbReference type="InterPro" id="IPR036770">
    <property type="entry name" value="Ankyrin_rpt-contain_sf"/>
</dbReference>
<dbReference type="PROSITE" id="PS50088">
    <property type="entry name" value="ANK_REPEAT"/>
    <property type="match status" value="4"/>
</dbReference>
<dbReference type="InterPro" id="IPR050663">
    <property type="entry name" value="Ankyrin-SOCS_Box"/>
</dbReference>
<dbReference type="GO" id="GO:0045944">
    <property type="term" value="P:positive regulation of transcription by RNA polymerase II"/>
    <property type="evidence" value="ECO:0007669"/>
    <property type="project" value="TreeGrafter"/>
</dbReference>
<dbReference type="SMART" id="SM00248">
    <property type="entry name" value="ANK"/>
    <property type="match status" value="4"/>
</dbReference>
<dbReference type="InterPro" id="IPR001810">
    <property type="entry name" value="F-box_dom"/>
</dbReference>
<dbReference type="AlphaFoldDB" id="A0AAD7EE70"/>
<comment type="caution">
    <text evidence="5">The sequence shown here is derived from an EMBL/GenBank/DDBJ whole genome shotgun (WGS) entry which is preliminary data.</text>
</comment>
<reference evidence="5" key="1">
    <citation type="submission" date="2023-03" db="EMBL/GenBank/DDBJ databases">
        <title>Massive genome expansion in bonnet fungi (Mycena s.s.) driven by repeated elements and novel gene families across ecological guilds.</title>
        <authorList>
            <consortium name="Lawrence Berkeley National Laboratory"/>
            <person name="Harder C.B."/>
            <person name="Miyauchi S."/>
            <person name="Viragh M."/>
            <person name="Kuo A."/>
            <person name="Thoen E."/>
            <person name="Andreopoulos B."/>
            <person name="Lu D."/>
            <person name="Skrede I."/>
            <person name="Drula E."/>
            <person name="Henrissat B."/>
            <person name="Morin E."/>
            <person name="Kohler A."/>
            <person name="Barry K."/>
            <person name="LaButti K."/>
            <person name="Morin E."/>
            <person name="Salamov A."/>
            <person name="Lipzen A."/>
            <person name="Mereny Z."/>
            <person name="Hegedus B."/>
            <person name="Baldrian P."/>
            <person name="Stursova M."/>
            <person name="Weitz H."/>
            <person name="Taylor A."/>
            <person name="Grigoriev I.V."/>
            <person name="Nagy L.G."/>
            <person name="Martin F."/>
            <person name="Kauserud H."/>
        </authorList>
    </citation>
    <scope>NUCLEOTIDE SEQUENCE</scope>
    <source>
        <strain evidence="5">CBHHK002</strain>
    </source>
</reference>
<dbReference type="Proteomes" id="UP001218218">
    <property type="component" value="Unassembled WGS sequence"/>
</dbReference>
<gene>
    <name evidence="5" type="ORF">DFH08DRAFT_894649</name>
</gene>
<dbReference type="PANTHER" id="PTHR24193">
    <property type="entry name" value="ANKYRIN REPEAT PROTEIN"/>
    <property type="match status" value="1"/>
</dbReference>
<dbReference type="SUPFAM" id="SSF48403">
    <property type="entry name" value="Ankyrin repeat"/>
    <property type="match status" value="1"/>
</dbReference>
<dbReference type="GO" id="GO:0000976">
    <property type="term" value="F:transcription cis-regulatory region binding"/>
    <property type="evidence" value="ECO:0007669"/>
    <property type="project" value="TreeGrafter"/>
</dbReference>
<dbReference type="EMBL" id="JARIHO010000064">
    <property type="protein sequence ID" value="KAJ7315064.1"/>
    <property type="molecule type" value="Genomic_DNA"/>
</dbReference>
<evidence type="ECO:0000256" key="1">
    <source>
        <dbReference type="ARBA" id="ARBA00022737"/>
    </source>
</evidence>
<dbReference type="PROSITE" id="PS50297">
    <property type="entry name" value="ANK_REP_REGION"/>
    <property type="match status" value="4"/>
</dbReference>
<dbReference type="Pfam" id="PF00023">
    <property type="entry name" value="Ank"/>
    <property type="match status" value="1"/>
</dbReference>
<dbReference type="GO" id="GO:0005634">
    <property type="term" value="C:nucleus"/>
    <property type="evidence" value="ECO:0007669"/>
    <property type="project" value="TreeGrafter"/>
</dbReference>
<feature type="domain" description="F-box" evidence="4">
    <location>
        <begin position="10"/>
        <end position="58"/>
    </location>
</feature>
<accession>A0AAD7EE70</accession>
<protein>
    <submittedName>
        <fullName evidence="5">Ankyrin repeat-containing domain protein</fullName>
    </submittedName>
</protein>
<organism evidence="5 6">
    <name type="scientific">Mycena albidolilacea</name>
    <dbReference type="NCBI Taxonomy" id="1033008"/>
    <lineage>
        <taxon>Eukaryota</taxon>
        <taxon>Fungi</taxon>
        <taxon>Dikarya</taxon>
        <taxon>Basidiomycota</taxon>
        <taxon>Agaricomycotina</taxon>
        <taxon>Agaricomycetes</taxon>
        <taxon>Agaricomycetidae</taxon>
        <taxon>Agaricales</taxon>
        <taxon>Marasmiineae</taxon>
        <taxon>Mycenaceae</taxon>
        <taxon>Mycena</taxon>
    </lineage>
</organism>
<feature type="repeat" description="ANK" evidence="3">
    <location>
        <begin position="145"/>
        <end position="173"/>
    </location>
</feature>
<dbReference type="Gene3D" id="1.25.40.20">
    <property type="entry name" value="Ankyrin repeat-containing domain"/>
    <property type="match status" value="1"/>
</dbReference>
<evidence type="ECO:0000256" key="2">
    <source>
        <dbReference type="ARBA" id="ARBA00023043"/>
    </source>
</evidence>
<keyword evidence="2 3" id="KW-0040">ANK repeat</keyword>
<dbReference type="PRINTS" id="PR01415">
    <property type="entry name" value="ANKYRIN"/>
</dbReference>
<feature type="repeat" description="ANK" evidence="3">
    <location>
        <begin position="181"/>
        <end position="213"/>
    </location>
</feature>
<keyword evidence="1" id="KW-0677">Repeat</keyword>
<dbReference type="PANTHER" id="PTHR24193:SF121">
    <property type="entry name" value="ADA2A-CONTAINING COMPLEX COMPONENT 3, ISOFORM D"/>
    <property type="match status" value="1"/>
</dbReference>
<dbReference type="InterPro" id="IPR002110">
    <property type="entry name" value="Ankyrin_rpt"/>
</dbReference>
<proteinExistence type="predicted"/>